<dbReference type="InterPro" id="IPR011993">
    <property type="entry name" value="PH-like_dom_sf"/>
</dbReference>
<evidence type="ECO:0000256" key="9">
    <source>
        <dbReference type="RuleBase" id="RU003844"/>
    </source>
</evidence>
<comment type="subcellular location">
    <subcellularLocation>
        <location evidence="1">Nucleus</location>
    </subcellularLocation>
</comment>
<dbReference type="Gene3D" id="3.30.70.3490">
    <property type="match status" value="1"/>
</dbReference>
<dbReference type="PROSITE" id="PS50003">
    <property type="entry name" value="PH_DOMAIN"/>
    <property type="match status" value="1"/>
</dbReference>
<dbReference type="FunFam" id="1.10.287.2720:FF:000001">
    <property type="entry name" value="Oxysterol-binding OBPalpha"/>
    <property type="match status" value="1"/>
</dbReference>
<evidence type="ECO:0000256" key="4">
    <source>
        <dbReference type="ARBA" id="ARBA00023055"/>
    </source>
</evidence>
<comment type="catalytic activity">
    <reaction evidence="7">
        <text>a 1,2-diacyl-sn-glycero-3-phospho-(1D-myo-inositol 4-phosphate)(out) + a 1,2-diacyl-sn-glycero-3-phospho-L-serine(in) = a 1,2-diacyl-sn-glycero-3-phospho-(1D-myo-inositol 4-phosphate)(in) + a 1,2-diacyl-sn-glycero-3-phospho-L-serine(out)</text>
        <dbReference type="Rhea" id="RHEA:81667"/>
        <dbReference type="ChEBI" id="CHEBI:57262"/>
        <dbReference type="ChEBI" id="CHEBI:58178"/>
    </reaction>
</comment>
<dbReference type="CDD" id="cd13290">
    <property type="entry name" value="PH_ORP9"/>
    <property type="match status" value="1"/>
</dbReference>
<dbReference type="FunFam" id="2.30.29.30:FF:000089">
    <property type="entry name" value="Oxysterol-binding protein"/>
    <property type="match status" value="1"/>
</dbReference>
<dbReference type="SUPFAM" id="SSF144000">
    <property type="entry name" value="Oxysterol-binding protein-like"/>
    <property type="match status" value="1"/>
</dbReference>
<evidence type="ECO:0000256" key="5">
    <source>
        <dbReference type="ARBA" id="ARBA00023121"/>
    </source>
</evidence>
<evidence type="ECO:0000256" key="3">
    <source>
        <dbReference type="ARBA" id="ARBA00022448"/>
    </source>
</evidence>
<keyword evidence="4 10" id="KW-0445">Lipid transport</keyword>
<dbReference type="InterPro" id="IPR042537">
    <property type="entry name" value="Nucleoporin_Nup155_C_2"/>
</dbReference>
<evidence type="ECO:0000256" key="1">
    <source>
        <dbReference type="ARBA" id="ARBA00004123"/>
    </source>
</evidence>
<dbReference type="InterPro" id="IPR036691">
    <property type="entry name" value="Endo/exonu/phosph_ase_sf"/>
</dbReference>
<proteinExistence type="inferred from homology"/>
<evidence type="ECO:0000256" key="10">
    <source>
        <dbReference type="RuleBase" id="RU003845"/>
    </source>
</evidence>
<protein>
    <recommendedName>
        <fullName evidence="10">Oxysterol-binding protein</fullName>
    </recommendedName>
</protein>
<gene>
    <name evidence="13" type="primary">OSBPL9</name>
    <name evidence="13" type="ORF">OS493_030990</name>
</gene>
<dbReference type="CDD" id="cd10282">
    <property type="entry name" value="DNase1"/>
    <property type="match status" value="1"/>
</dbReference>
<dbReference type="Proteomes" id="UP001163046">
    <property type="component" value="Unassembled WGS sequence"/>
</dbReference>
<dbReference type="Gene3D" id="1.10.287.2720">
    <property type="match status" value="1"/>
</dbReference>
<dbReference type="Pfam" id="PF01237">
    <property type="entry name" value="Oxysterol_BP"/>
    <property type="match status" value="1"/>
</dbReference>
<sequence>MAVVMEGPLSKWTNVVKGWQYRWFVLDDNTGLLSYYTSKEKMMRGTRRGCLRLKGANIGIDDEDDSTFTISCDQKTFHFQARDSEERERWIRALEDTIKRHSQARKRPMAGFQTLFDPSQENLEQRLAEAEAYQNILEQQIKALHTHMSADTGAQDSQRYAILKDTSTEVNIDQYQVQYDNLFKKMLESMNHCLKQMYTLKEECEKSAESSCDQPMMPVVSDHYSDKMSNLSLEHGSSNSGDNKGMQDTELTIEKRTLKSSKSDSSLNVRDKTSSVSSDEELSNLHPQVGYSVSPTHDGNVVPFTSYSSSEDEDDMEFFDADEFHDLESAPSSSPPRSNPFSASKKWMDRDEYEIEDEDTTGGGRCLPTFILERRSLLEMYADFFAHPDLFVDIVNYADPKERMIAVVRWYLSAFHAGRKGSVAKKPYNPILGETFRCFWVLPECETSRTEKCQEDGPVPWASEDDVTFLAEQVSHHPPISGLYAENFSKNISFNAHIWTKSKFLGLSVGVENIGQGCVSVLPYDEDYILTLPNGYGRSILTVPWIEIGGKTSITCAKTGYQANVQFHCRPFYGGKKHRITCEIIAPEDKKIFATITGEWNGQMFVKYADREEPELFIDTITMPAVMKMVKKISKQQENESRRLWKDVTISLKDDDVENATASKHKLEERQRTEARERKEKGVTWETKIYPLEPFRRIFHSDSADQVNTISGVVFGVVTVKMDFTVLVCFAATFTAVYTNQNLDTARNNAVQHADSVIQPAATRYTAKHGKQTARSDAIVSSPHKNSDPPNLKLAAFNVQIFGTNKMSTPGVPEILVKIILRYDIILIQEIRDSSGKAIKHLLSLVNKDSTGSKYNISISPRLGRSSSKEEYAFLYRKDVVSVKRAYVYDDGNEDQKNDTFEREPYIVHFTSTRTKLTDFVLVAIHTSPSKANQEIHELAAVYDDVIRRLSITDVIILGDLNAACSYMSDSDWKTNRLAKDKRFHWLISDCVDTTVAGGHCAYDRFVVAGDAMLNAVIESSAGSYEYGQDLDVNKTMLEDVLSFSLSYGDELWHVVLYQWLIDNALTDRLLEIKSPHLEAFLKRSSSQQQPSDLKILDLLWRYYEKTKNYSAAARVLSRLSEKER</sequence>
<feature type="compositionally biased region" description="Polar residues" evidence="11">
    <location>
        <begin position="229"/>
        <end position="242"/>
    </location>
</feature>
<dbReference type="Pfam" id="PF03177">
    <property type="entry name" value="Nucleoporin_C"/>
    <property type="match status" value="1"/>
</dbReference>
<dbReference type="FunFam" id="2.40.160.120:FF:000002">
    <property type="entry name" value="Oxysterol-binding protein"/>
    <property type="match status" value="1"/>
</dbReference>
<comment type="function">
    <text evidence="8">Interacts with OSBPL11 to function as lipid transfer proteins. Together they form a heterodimer that localizes at the ER-trans-Golgi membrane contact sites, and exchanges phosphatidylserine (1,2-diacyl-sn-glycero-3-phospho-L-serine, PS) for phosphatidylinositol-4-phosphate (1,2-diacyl-sn-glycero-3-phospho-(1D-myo-inositol 4-phosphate), PI(4)P) between the two organelles, a step that is critical for sphingomyelin synthesis in the Golgi complex.</text>
</comment>
<accession>A0A9W9Z8L6</accession>
<keyword evidence="14" id="KW-1185">Reference proteome</keyword>
<dbReference type="SUPFAM" id="SSF56219">
    <property type="entry name" value="DNase I-like"/>
    <property type="match status" value="1"/>
</dbReference>
<feature type="region of interest" description="Disordered" evidence="11">
    <location>
        <begin position="326"/>
        <end position="345"/>
    </location>
</feature>
<keyword evidence="3 10" id="KW-0813">Transport</keyword>
<dbReference type="Gene3D" id="2.40.160.120">
    <property type="match status" value="1"/>
</dbReference>
<comment type="caution">
    <text evidence="13">The sequence shown here is derived from an EMBL/GenBank/DDBJ whole genome shotgun (WGS) entry which is preliminary data.</text>
</comment>
<keyword evidence="6" id="KW-0539">Nucleus</keyword>
<evidence type="ECO:0000256" key="11">
    <source>
        <dbReference type="SAM" id="MobiDB-lite"/>
    </source>
</evidence>
<feature type="region of interest" description="Disordered" evidence="11">
    <location>
        <begin position="229"/>
        <end position="311"/>
    </location>
</feature>
<dbReference type="InterPro" id="IPR005135">
    <property type="entry name" value="Endo/exonuclease/phosphatase"/>
</dbReference>
<organism evidence="13 14">
    <name type="scientific">Desmophyllum pertusum</name>
    <dbReference type="NCBI Taxonomy" id="174260"/>
    <lineage>
        <taxon>Eukaryota</taxon>
        <taxon>Metazoa</taxon>
        <taxon>Cnidaria</taxon>
        <taxon>Anthozoa</taxon>
        <taxon>Hexacorallia</taxon>
        <taxon>Scleractinia</taxon>
        <taxon>Caryophylliina</taxon>
        <taxon>Caryophylliidae</taxon>
        <taxon>Desmophyllum</taxon>
    </lineage>
</organism>
<dbReference type="GO" id="GO:0006308">
    <property type="term" value="P:DNA catabolic process"/>
    <property type="evidence" value="ECO:0007669"/>
    <property type="project" value="InterPro"/>
</dbReference>
<dbReference type="GO" id="GO:0004536">
    <property type="term" value="F:DNA nuclease activity"/>
    <property type="evidence" value="ECO:0007669"/>
    <property type="project" value="InterPro"/>
</dbReference>
<dbReference type="InterPro" id="IPR016202">
    <property type="entry name" value="DNase_I"/>
</dbReference>
<dbReference type="PROSITE" id="PS01013">
    <property type="entry name" value="OSBP"/>
    <property type="match status" value="1"/>
</dbReference>
<evidence type="ECO:0000256" key="6">
    <source>
        <dbReference type="ARBA" id="ARBA00023242"/>
    </source>
</evidence>
<dbReference type="InterPro" id="IPR018494">
    <property type="entry name" value="Oxysterol-bd_CS"/>
</dbReference>
<dbReference type="Gene3D" id="1.25.40.440">
    <property type="entry name" value="Nucleoporin, helical domain, central subdomain"/>
    <property type="match status" value="1"/>
</dbReference>
<dbReference type="PANTHER" id="PTHR10972">
    <property type="entry name" value="OXYSTEROL-BINDING PROTEIN-RELATED"/>
    <property type="match status" value="1"/>
</dbReference>
<dbReference type="InterPro" id="IPR001849">
    <property type="entry name" value="PH_domain"/>
</dbReference>
<evidence type="ECO:0000256" key="8">
    <source>
        <dbReference type="ARBA" id="ARBA00055284"/>
    </source>
</evidence>
<evidence type="ECO:0000259" key="12">
    <source>
        <dbReference type="PROSITE" id="PS50003"/>
    </source>
</evidence>
<comment type="similarity">
    <text evidence="9">Belongs to the OSBP family.</text>
</comment>
<dbReference type="InterPro" id="IPR000648">
    <property type="entry name" value="Oxysterol-bd"/>
</dbReference>
<evidence type="ECO:0000313" key="13">
    <source>
        <dbReference type="EMBL" id="KAJ7377032.1"/>
    </source>
</evidence>
<dbReference type="PANTHER" id="PTHR10972:SF200">
    <property type="entry name" value="OXYSTEROL-BINDING PROTEIN-RELATED PROTEIN 9"/>
    <property type="match status" value="1"/>
</dbReference>
<dbReference type="Pfam" id="PF03372">
    <property type="entry name" value="Exo_endo_phos"/>
    <property type="match status" value="1"/>
</dbReference>
<dbReference type="GO" id="GO:0005829">
    <property type="term" value="C:cytosol"/>
    <property type="evidence" value="ECO:0007669"/>
    <property type="project" value="TreeGrafter"/>
</dbReference>
<evidence type="ECO:0000313" key="14">
    <source>
        <dbReference type="Proteomes" id="UP001163046"/>
    </source>
</evidence>
<dbReference type="GO" id="GO:0005794">
    <property type="term" value="C:Golgi apparatus"/>
    <property type="evidence" value="ECO:0007669"/>
    <property type="project" value="TreeGrafter"/>
</dbReference>
<dbReference type="Gene3D" id="3.60.10.10">
    <property type="entry name" value="Endonuclease/exonuclease/phosphatase"/>
    <property type="match status" value="1"/>
</dbReference>
<dbReference type="AlphaFoldDB" id="A0A9W9Z8L6"/>
<evidence type="ECO:0000256" key="2">
    <source>
        <dbReference type="ARBA" id="ARBA00007359"/>
    </source>
</evidence>
<dbReference type="GO" id="GO:0032934">
    <property type="term" value="F:sterol binding"/>
    <property type="evidence" value="ECO:0007669"/>
    <property type="project" value="TreeGrafter"/>
</dbReference>
<name>A0A9W9Z8L6_9CNID</name>
<comment type="similarity">
    <text evidence="2">Belongs to the DNase I family.</text>
</comment>
<dbReference type="SMART" id="SM00476">
    <property type="entry name" value="DNaseIc"/>
    <property type="match status" value="1"/>
</dbReference>
<evidence type="ECO:0000256" key="7">
    <source>
        <dbReference type="ARBA" id="ARBA00050284"/>
    </source>
</evidence>
<dbReference type="GO" id="GO:0006869">
    <property type="term" value="P:lipid transport"/>
    <property type="evidence" value="ECO:0007669"/>
    <property type="project" value="UniProtKB-KW"/>
</dbReference>
<keyword evidence="5" id="KW-0446">Lipid-binding</keyword>
<feature type="domain" description="PH" evidence="12">
    <location>
        <begin position="2"/>
        <end position="99"/>
    </location>
</feature>
<dbReference type="Gene3D" id="2.30.29.30">
    <property type="entry name" value="Pleckstrin-homology domain (PH domain)/Phosphotyrosine-binding domain (PTB)"/>
    <property type="match status" value="1"/>
</dbReference>
<dbReference type="SMART" id="SM00233">
    <property type="entry name" value="PH"/>
    <property type="match status" value="1"/>
</dbReference>
<dbReference type="EMBL" id="MU826384">
    <property type="protein sequence ID" value="KAJ7377032.1"/>
    <property type="molecule type" value="Genomic_DNA"/>
</dbReference>
<dbReference type="GO" id="GO:0005635">
    <property type="term" value="C:nuclear envelope"/>
    <property type="evidence" value="ECO:0007669"/>
    <property type="project" value="UniProtKB-ARBA"/>
</dbReference>
<dbReference type="SUPFAM" id="SSF50729">
    <property type="entry name" value="PH domain-like"/>
    <property type="match status" value="1"/>
</dbReference>
<dbReference type="InterPro" id="IPR037239">
    <property type="entry name" value="OSBP_sf"/>
</dbReference>
<dbReference type="PRINTS" id="PR00130">
    <property type="entry name" value="DNASEI"/>
</dbReference>
<dbReference type="GO" id="GO:0016020">
    <property type="term" value="C:membrane"/>
    <property type="evidence" value="ECO:0007669"/>
    <property type="project" value="TreeGrafter"/>
</dbReference>
<dbReference type="Pfam" id="PF00169">
    <property type="entry name" value="PH"/>
    <property type="match status" value="1"/>
</dbReference>
<reference evidence="13" key="1">
    <citation type="submission" date="2023-01" db="EMBL/GenBank/DDBJ databases">
        <title>Genome assembly of the deep-sea coral Lophelia pertusa.</title>
        <authorList>
            <person name="Herrera S."/>
            <person name="Cordes E."/>
        </authorList>
    </citation>
    <scope>NUCLEOTIDE SEQUENCE</scope>
    <source>
        <strain evidence="13">USNM1676648</strain>
        <tissue evidence="13">Polyp</tissue>
    </source>
</reference>
<dbReference type="InterPro" id="IPR007187">
    <property type="entry name" value="Nucleoporin_Nup133/Nup155_C"/>
</dbReference>
<dbReference type="OrthoDB" id="14833at2759"/>